<dbReference type="AlphaFoldDB" id="C8W558"/>
<gene>
    <name evidence="2" type="ordered locus">Dtox_0483</name>
</gene>
<keyword evidence="3" id="KW-1185">Reference proteome</keyword>
<reference evidence="2 3" key="1">
    <citation type="journal article" date="2009" name="Stand. Genomic Sci.">
        <title>Complete genome sequence of Desulfotomaculum acetoxidans type strain (5575).</title>
        <authorList>
            <person name="Spring S."/>
            <person name="Lapidus A."/>
            <person name="Schroder M."/>
            <person name="Gleim D."/>
            <person name="Sims D."/>
            <person name="Meincke L."/>
            <person name="Glavina Del Rio T."/>
            <person name="Tice H."/>
            <person name="Copeland A."/>
            <person name="Cheng J.F."/>
            <person name="Lucas S."/>
            <person name="Chen F."/>
            <person name="Nolan M."/>
            <person name="Bruce D."/>
            <person name="Goodwin L."/>
            <person name="Pitluck S."/>
            <person name="Ivanova N."/>
            <person name="Mavromatis K."/>
            <person name="Mikhailova N."/>
            <person name="Pati A."/>
            <person name="Chen A."/>
            <person name="Palaniappan K."/>
            <person name="Land M."/>
            <person name="Hauser L."/>
            <person name="Chang Y.J."/>
            <person name="Jeffries C.D."/>
            <person name="Chain P."/>
            <person name="Saunders E."/>
            <person name="Brettin T."/>
            <person name="Detter J.C."/>
            <person name="Goker M."/>
            <person name="Bristow J."/>
            <person name="Eisen J.A."/>
            <person name="Markowitz V."/>
            <person name="Hugenholtz P."/>
            <person name="Kyrpides N.C."/>
            <person name="Klenk H.P."/>
            <person name="Han C."/>
        </authorList>
    </citation>
    <scope>NUCLEOTIDE SEQUENCE [LARGE SCALE GENOMIC DNA]</scope>
    <source>
        <strain evidence="3">ATCC 49208 / DSM 771 / VKM B-1644</strain>
    </source>
</reference>
<dbReference type="SMART" id="SM01321">
    <property type="entry name" value="Y1_Tnp"/>
    <property type="match status" value="1"/>
</dbReference>
<dbReference type="Pfam" id="PF01797">
    <property type="entry name" value="Y1_Tnp"/>
    <property type="match status" value="1"/>
</dbReference>
<dbReference type="EMBL" id="CP001720">
    <property type="protein sequence ID" value="ACV61410.1"/>
    <property type="molecule type" value="Genomic_DNA"/>
</dbReference>
<feature type="domain" description="Transposase IS200-like" evidence="1">
    <location>
        <begin position="11"/>
        <end position="130"/>
    </location>
</feature>
<protein>
    <submittedName>
        <fullName evidence="2">Transposase IS200-family protein</fullName>
    </submittedName>
</protein>
<dbReference type="NCBIfam" id="NF033573">
    <property type="entry name" value="transpos_IS200"/>
    <property type="match status" value="1"/>
</dbReference>
<dbReference type="eggNOG" id="COG1943">
    <property type="taxonomic scope" value="Bacteria"/>
</dbReference>
<dbReference type="Gene3D" id="3.30.70.1290">
    <property type="entry name" value="Transposase IS200-like"/>
    <property type="match status" value="1"/>
</dbReference>
<proteinExistence type="predicted"/>
<dbReference type="PANTHER" id="PTHR33360">
    <property type="entry name" value="TRANSPOSASE FOR INSERTION SEQUENCE ELEMENT IS200"/>
    <property type="match status" value="1"/>
</dbReference>
<dbReference type="Proteomes" id="UP000002217">
    <property type="component" value="Chromosome"/>
</dbReference>
<dbReference type="OrthoDB" id="9798161at2"/>
<name>C8W558_DESAS</name>
<dbReference type="InterPro" id="IPR036515">
    <property type="entry name" value="Transposase_17_sf"/>
</dbReference>
<dbReference type="InterPro" id="IPR002686">
    <property type="entry name" value="Transposase_17"/>
</dbReference>
<dbReference type="SUPFAM" id="SSF143422">
    <property type="entry name" value="Transposase IS200-like"/>
    <property type="match status" value="1"/>
</dbReference>
<dbReference type="GO" id="GO:0004803">
    <property type="term" value="F:transposase activity"/>
    <property type="evidence" value="ECO:0007669"/>
    <property type="project" value="InterPro"/>
</dbReference>
<dbReference type="KEGG" id="dae:Dtox_0483"/>
<dbReference type="PANTHER" id="PTHR33360:SF2">
    <property type="entry name" value="TRANSPOSASE FOR INSERTION SEQUENCE ELEMENT IS200"/>
    <property type="match status" value="1"/>
</dbReference>
<dbReference type="RefSeq" id="WP_015756129.1">
    <property type="nucleotide sequence ID" value="NC_013216.1"/>
</dbReference>
<evidence type="ECO:0000259" key="1">
    <source>
        <dbReference type="SMART" id="SM01321"/>
    </source>
</evidence>
<sequence length="143" mass="16997">MTEYRKSSHSVYDIRYHFVWVTKYRYKVLRDKVALRLRDLIRQSCQSSDIVILKGSVGKEHIHLLLSCPPHLSPSKIAQYLKGRSSRLLQEEFPELKKRYWGQHLWARGYFCATVGAVTDEMIREYIEKQTEDELEENFKVTT</sequence>
<evidence type="ECO:0000313" key="3">
    <source>
        <dbReference type="Proteomes" id="UP000002217"/>
    </source>
</evidence>
<organism evidence="2 3">
    <name type="scientific">Desulfofarcimen acetoxidans (strain ATCC 49208 / DSM 771 / KCTC 5769 / VKM B-1644 / 5575)</name>
    <name type="common">Desulfotomaculum acetoxidans</name>
    <dbReference type="NCBI Taxonomy" id="485916"/>
    <lineage>
        <taxon>Bacteria</taxon>
        <taxon>Bacillati</taxon>
        <taxon>Bacillota</taxon>
        <taxon>Clostridia</taxon>
        <taxon>Eubacteriales</taxon>
        <taxon>Peptococcaceae</taxon>
        <taxon>Desulfofarcimen</taxon>
    </lineage>
</organism>
<accession>C8W558</accession>
<evidence type="ECO:0000313" key="2">
    <source>
        <dbReference type="EMBL" id="ACV61410.1"/>
    </source>
</evidence>
<dbReference type="HOGENOM" id="CLU_101320_2_0_9"/>
<dbReference type="GO" id="GO:0006313">
    <property type="term" value="P:DNA transposition"/>
    <property type="evidence" value="ECO:0007669"/>
    <property type="project" value="InterPro"/>
</dbReference>
<dbReference type="GO" id="GO:0003677">
    <property type="term" value="F:DNA binding"/>
    <property type="evidence" value="ECO:0007669"/>
    <property type="project" value="InterPro"/>
</dbReference>